<comment type="caution">
    <text evidence="4">The sequence shown here is derived from an EMBL/GenBank/DDBJ whole genome shotgun (WGS) entry which is preliminary data.</text>
</comment>
<evidence type="ECO:0000256" key="3">
    <source>
        <dbReference type="ARBA" id="ARBA00022691"/>
    </source>
</evidence>
<dbReference type="GO" id="GO:0008168">
    <property type="term" value="F:methyltransferase activity"/>
    <property type="evidence" value="ECO:0007669"/>
    <property type="project" value="UniProtKB-KW"/>
</dbReference>
<dbReference type="InterPro" id="IPR029063">
    <property type="entry name" value="SAM-dependent_MTases_sf"/>
</dbReference>
<evidence type="ECO:0000256" key="1">
    <source>
        <dbReference type="ARBA" id="ARBA00022603"/>
    </source>
</evidence>
<evidence type="ECO:0000256" key="2">
    <source>
        <dbReference type="ARBA" id="ARBA00022679"/>
    </source>
</evidence>
<dbReference type="Proteomes" id="UP001142372">
    <property type="component" value="Unassembled WGS sequence"/>
</dbReference>
<dbReference type="EMBL" id="BSEN01000009">
    <property type="protein sequence ID" value="GLJ76549.1"/>
    <property type="molecule type" value="Genomic_DNA"/>
</dbReference>
<reference evidence="4" key="1">
    <citation type="journal article" date="2014" name="Int. J. Syst. Evol. Microbiol.">
        <title>Complete genome sequence of Corynebacterium casei LMG S-19264T (=DSM 44701T), isolated from a smear-ripened cheese.</title>
        <authorList>
            <consortium name="US DOE Joint Genome Institute (JGI-PGF)"/>
            <person name="Walter F."/>
            <person name="Albersmeier A."/>
            <person name="Kalinowski J."/>
            <person name="Ruckert C."/>
        </authorList>
    </citation>
    <scope>NUCLEOTIDE SEQUENCE</scope>
    <source>
        <strain evidence="4">VKM Ac-1401</strain>
    </source>
</reference>
<gene>
    <name evidence="4" type="ORF">GCM10017584_21230</name>
</gene>
<keyword evidence="3" id="KW-0949">S-adenosyl-L-methionine</keyword>
<dbReference type="Gene3D" id="3.40.50.150">
    <property type="entry name" value="Vaccinia Virus protein VP39"/>
    <property type="match status" value="1"/>
</dbReference>
<dbReference type="SUPFAM" id="SSF53335">
    <property type="entry name" value="S-adenosyl-L-methionine-dependent methyltransferases"/>
    <property type="match status" value="1"/>
</dbReference>
<name>A0A9W6H9T7_9MICO</name>
<protein>
    <submittedName>
        <fullName evidence="4">Methyltransferase</fullName>
    </submittedName>
</protein>
<keyword evidence="2" id="KW-0808">Transferase</keyword>
<dbReference type="RefSeq" id="WP_271177208.1">
    <property type="nucleotide sequence ID" value="NZ_BAAAJO010000008.1"/>
</dbReference>
<dbReference type="GO" id="GO:0032259">
    <property type="term" value="P:methylation"/>
    <property type="evidence" value="ECO:0007669"/>
    <property type="project" value="UniProtKB-KW"/>
</dbReference>
<dbReference type="PANTHER" id="PTHR43464">
    <property type="entry name" value="METHYLTRANSFERASE"/>
    <property type="match status" value="1"/>
</dbReference>
<dbReference type="PANTHER" id="PTHR43464:SF19">
    <property type="entry name" value="UBIQUINONE BIOSYNTHESIS O-METHYLTRANSFERASE, MITOCHONDRIAL"/>
    <property type="match status" value="1"/>
</dbReference>
<accession>A0A9W6H9T7</accession>
<proteinExistence type="predicted"/>
<keyword evidence="5" id="KW-1185">Reference proteome</keyword>
<evidence type="ECO:0000313" key="5">
    <source>
        <dbReference type="Proteomes" id="UP001142372"/>
    </source>
</evidence>
<organism evidence="4 5">
    <name type="scientific">Leifsonia poae</name>
    <dbReference type="NCBI Taxonomy" id="110933"/>
    <lineage>
        <taxon>Bacteria</taxon>
        <taxon>Bacillati</taxon>
        <taxon>Actinomycetota</taxon>
        <taxon>Actinomycetes</taxon>
        <taxon>Micrococcales</taxon>
        <taxon>Microbacteriaceae</taxon>
        <taxon>Leifsonia</taxon>
    </lineage>
</organism>
<reference evidence="4" key="2">
    <citation type="submission" date="2023-01" db="EMBL/GenBank/DDBJ databases">
        <authorList>
            <person name="Sun Q."/>
            <person name="Evtushenko L."/>
        </authorList>
    </citation>
    <scope>NUCLEOTIDE SEQUENCE</scope>
    <source>
        <strain evidence="4">VKM Ac-1401</strain>
    </source>
</reference>
<dbReference type="Pfam" id="PF13489">
    <property type="entry name" value="Methyltransf_23"/>
    <property type="match status" value="1"/>
</dbReference>
<dbReference type="CDD" id="cd02440">
    <property type="entry name" value="AdoMet_MTases"/>
    <property type="match status" value="1"/>
</dbReference>
<evidence type="ECO:0000313" key="4">
    <source>
        <dbReference type="EMBL" id="GLJ76549.1"/>
    </source>
</evidence>
<sequence length="212" mass="22981">MSDPDWIESTRQSYDTVADNYADFTRAAMGRAPVANSFLDLFSSLVDREGRVLDAGCGPGWVTAYLRDRGLNISGIDLSPRLIEIARTNYPEIGFEVGSITELPSPNRSLAGITCWWVLHHVPDSSLSTVLAQFFEKLKPGGYLLVGGHLGASTHTKTEGYGGLPMNVNMVKRSLDTFAELLEARGFVIDLQATLDPASTAPGLILLAHKTV</sequence>
<keyword evidence="1 4" id="KW-0489">Methyltransferase</keyword>
<dbReference type="AlphaFoldDB" id="A0A9W6H9T7"/>